<dbReference type="EMBL" id="JABCIY010000011">
    <property type="protein sequence ID" value="KAF7197567.1"/>
    <property type="molecule type" value="Genomic_DNA"/>
</dbReference>
<sequence length="385" mass="43107">MPSLFVFSQLCFRHPHAPTNMSSIAATIGSPTEDKDDSDLILVVGADRQELRASSTVLSAHSPVFAAMFGPHFAEGKQLRDPTRNSPVQVWLPEDDFDGMRLLNGVLHNEGMILGGWCYGGWAMHISELETFATHAAKYLCQDTARARAGEWVDLQVRILLGQLNAGASIGHGFVQVLKAMDQLNDHKRFANLTNVLGRKGWTLNEAFTNTQDEWLVKFLDHYEKSKYTARLTVCGMLDQVGENVACYATAAAIPPLPGCGYRLQCGSTQTLACWLLNELALANMWPPELRPVSLPVLFNRLQRFRSAFTAERCYEGLWSCLRWNYPGQSLPCTTYKIVKDTQDDIETAQRIAREMFVGVCLECLRASDEGEGVHRREPHHCRCK</sequence>
<evidence type="ECO:0000313" key="3">
    <source>
        <dbReference type="Proteomes" id="UP000660729"/>
    </source>
</evidence>
<dbReference type="OrthoDB" id="5275938at2759"/>
<organism evidence="2 3">
    <name type="scientific">Pseudocercospora fuligena</name>
    <dbReference type="NCBI Taxonomy" id="685502"/>
    <lineage>
        <taxon>Eukaryota</taxon>
        <taxon>Fungi</taxon>
        <taxon>Dikarya</taxon>
        <taxon>Ascomycota</taxon>
        <taxon>Pezizomycotina</taxon>
        <taxon>Dothideomycetes</taxon>
        <taxon>Dothideomycetidae</taxon>
        <taxon>Mycosphaerellales</taxon>
        <taxon>Mycosphaerellaceae</taxon>
        <taxon>Pseudocercospora</taxon>
    </lineage>
</organism>
<gene>
    <name evidence="2" type="ORF">HII31_01070</name>
</gene>
<dbReference type="InterPro" id="IPR011333">
    <property type="entry name" value="SKP1/BTB/POZ_sf"/>
</dbReference>
<comment type="caution">
    <text evidence="2">The sequence shown here is derived from an EMBL/GenBank/DDBJ whole genome shotgun (WGS) entry which is preliminary data.</text>
</comment>
<dbReference type="InterPro" id="IPR000210">
    <property type="entry name" value="BTB/POZ_dom"/>
</dbReference>
<protein>
    <recommendedName>
        <fullName evidence="1">BTB domain-containing protein</fullName>
    </recommendedName>
</protein>
<reference evidence="2" key="1">
    <citation type="submission" date="2020-04" db="EMBL/GenBank/DDBJ databases">
        <title>Draft genome resource of the tomato pathogen Pseudocercospora fuligena.</title>
        <authorList>
            <person name="Zaccaron A."/>
        </authorList>
    </citation>
    <scope>NUCLEOTIDE SEQUENCE</scope>
    <source>
        <strain evidence="2">PF001</strain>
    </source>
</reference>
<dbReference type="SUPFAM" id="SSF54695">
    <property type="entry name" value="POZ domain"/>
    <property type="match status" value="1"/>
</dbReference>
<dbReference type="Gene3D" id="3.30.710.10">
    <property type="entry name" value="Potassium Channel Kv1.1, Chain A"/>
    <property type="match status" value="1"/>
</dbReference>
<dbReference type="CDD" id="cd18186">
    <property type="entry name" value="BTB_POZ_ZBTB_KLHL-like"/>
    <property type="match status" value="1"/>
</dbReference>
<keyword evidence="3" id="KW-1185">Reference proteome</keyword>
<evidence type="ECO:0000313" key="2">
    <source>
        <dbReference type="EMBL" id="KAF7197567.1"/>
    </source>
</evidence>
<name>A0A8H6RUF0_9PEZI</name>
<evidence type="ECO:0000259" key="1">
    <source>
        <dbReference type="PROSITE" id="PS50097"/>
    </source>
</evidence>
<dbReference type="AlphaFoldDB" id="A0A8H6RUF0"/>
<proteinExistence type="predicted"/>
<dbReference type="PROSITE" id="PS50097">
    <property type="entry name" value="BTB"/>
    <property type="match status" value="1"/>
</dbReference>
<accession>A0A8H6RUF0</accession>
<dbReference type="Proteomes" id="UP000660729">
    <property type="component" value="Unassembled WGS sequence"/>
</dbReference>
<dbReference type="Pfam" id="PF00651">
    <property type="entry name" value="BTB"/>
    <property type="match status" value="1"/>
</dbReference>
<feature type="domain" description="BTB" evidence="1">
    <location>
        <begin position="38"/>
        <end position="116"/>
    </location>
</feature>